<sequence>MGAGGHGVPPLGSPDGLLASFVTWISQMLQFVLESKISKDVSSAQQSPALQKSSAASYQPSSL</sequence>
<comment type="caution">
    <text evidence="2">The sequence shown here is derived from an EMBL/GenBank/DDBJ whole genome shotgun (WGS) entry which is preliminary data.</text>
</comment>
<reference evidence="2 3" key="1">
    <citation type="submission" date="2024-01" db="EMBL/GenBank/DDBJ databases">
        <title>A telomere-to-telomere, gap-free genome of sweet tea (Lithocarpus litseifolius).</title>
        <authorList>
            <person name="Zhou J."/>
        </authorList>
    </citation>
    <scope>NUCLEOTIDE SEQUENCE [LARGE SCALE GENOMIC DNA]</scope>
    <source>
        <strain evidence="2">Zhou-2022a</strain>
        <tissue evidence="2">Leaf</tissue>
    </source>
</reference>
<proteinExistence type="predicted"/>
<accession>A0AAW2BVE4</accession>
<evidence type="ECO:0000313" key="2">
    <source>
        <dbReference type="EMBL" id="KAK9989291.1"/>
    </source>
</evidence>
<dbReference type="Proteomes" id="UP001459277">
    <property type="component" value="Unassembled WGS sequence"/>
</dbReference>
<gene>
    <name evidence="2" type="ORF">SO802_029530</name>
</gene>
<protein>
    <submittedName>
        <fullName evidence="2">Uncharacterized protein</fullName>
    </submittedName>
</protein>
<keyword evidence="3" id="KW-1185">Reference proteome</keyword>
<organism evidence="2 3">
    <name type="scientific">Lithocarpus litseifolius</name>
    <dbReference type="NCBI Taxonomy" id="425828"/>
    <lineage>
        <taxon>Eukaryota</taxon>
        <taxon>Viridiplantae</taxon>
        <taxon>Streptophyta</taxon>
        <taxon>Embryophyta</taxon>
        <taxon>Tracheophyta</taxon>
        <taxon>Spermatophyta</taxon>
        <taxon>Magnoliopsida</taxon>
        <taxon>eudicotyledons</taxon>
        <taxon>Gunneridae</taxon>
        <taxon>Pentapetalae</taxon>
        <taxon>rosids</taxon>
        <taxon>fabids</taxon>
        <taxon>Fagales</taxon>
        <taxon>Fagaceae</taxon>
        <taxon>Lithocarpus</taxon>
    </lineage>
</organism>
<dbReference type="EMBL" id="JAZDWU010000010">
    <property type="protein sequence ID" value="KAK9989291.1"/>
    <property type="molecule type" value="Genomic_DNA"/>
</dbReference>
<feature type="region of interest" description="Disordered" evidence="1">
    <location>
        <begin position="43"/>
        <end position="63"/>
    </location>
</feature>
<evidence type="ECO:0000313" key="3">
    <source>
        <dbReference type="Proteomes" id="UP001459277"/>
    </source>
</evidence>
<evidence type="ECO:0000256" key="1">
    <source>
        <dbReference type="SAM" id="MobiDB-lite"/>
    </source>
</evidence>
<name>A0AAW2BVE4_9ROSI</name>
<dbReference type="AlphaFoldDB" id="A0AAW2BVE4"/>